<dbReference type="KEGG" id="hsw:Hsw_PA0226"/>
<dbReference type="EMBL" id="CP007144">
    <property type="protein sequence ID" value="AHJ95559.1"/>
    <property type="molecule type" value="Genomic_DNA"/>
</dbReference>
<proteinExistence type="predicted"/>
<dbReference type="Proteomes" id="UP000019423">
    <property type="component" value="Plasmid pHsw1"/>
</dbReference>
<evidence type="ECO:0000313" key="1">
    <source>
        <dbReference type="EMBL" id="AHJ95559.1"/>
    </source>
</evidence>
<dbReference type="PATRIC" id="fig|1227739.3.peg.246"/>
<geneLocation type="plasmid" evidence="1 2">
    <name>pHsw1</name>
</geneLocation>
<reference evidence="1 2" key="1">
    <citation type="submission" date="2014-01" db="EMBL/GenBank/DDBJ databases">
        <title>Complete sequence of plasmid1 of ionizing-radiation resistance bacterium Hymenobacter swuensis DY53.</title>
        <authorList>
            <person name="Jung J.-H."/>
            <person name="Jeong S.-W."/>
            <person name="Joe M.-H."/>
            <person name="Cho y.-j."/>
            <person name="Kim M.-K."/>
            <person name="Lim S.-Y."/>
        </authorList>
    </citation>
    <scope>NUCLEOTIDE SEQUENCE [LARGE SCALE GENOMIC DNA]</scope>
    <source>
        <strain evidence="1 2">DY53</strain>
        <plasmid evidence="1 2">pHsw1</plasmid>
    </source>
</reference>
<sequence length="75" mass="8991">MSVRVGRFWKKRALDGLFHLYRIRARYVALGHVPVVYPHLAYRARPNKPLMPWSTQRAPLYYITDIIRIERVSRP</sequence>
<protein>
    <submittedName>
        <fullName evidence="1">Uncharacterized protein</fullName>
    </submittedName>
</protein>
<dbReference type="AlphaFoldDB" id="W8EQZ1"/>
<gene>
    <name evidence="1" type="ORF">Hsw_PA0226</name>
</gene>
<evidence type="ECO:0000313" key="2">
    <source>
        <dbReference type="Proteomes" id="UP000019423"/>
    </source>
</evidence>
<keyword evidence="2" id="KW-1185">Reference proteome</keyword>
<accession>W8EQZ1</accession>
<name>W8EQZ1_9BACT</name>
<dbReference type="HOGENOM" id="CLU_2666134_0_0_10"/>
<keyword evidence="1" id="KW-0614">Plasmid</keyword>
<organism evidence="1 2">
    <name type="scientific">Hymenobacter swuensis DY53</name>
    <dbReference type="NCBI Taxonomy" id="1227739"/>
    <lineage>
        <taxon>Bacteria</taxon>
        <taxon>Pseudomonadati</taxon>
        <taxon>Bacteroidota</taxon>
        <taxon>Cytophagia</taxon>
        <taxon>Cytophagales</taxon>
        <taxon>Hymenobacteraceae</taxon>
        <taxon>Hymenobacter</taxon>
    </lineage>
</organism>